<accession>A0A409XD52</accession>
<proteinExistence type="predicted"/>
<protein>
    <submittedName>
        <fullName evidence="1">Uncharacterized protein</fullName>
    </submittedName>
</protein>
<dbReference type="OrthoDB" id="3249150at2759"/>
<organism evidence="1 2">
    <name type="scientific">Psilocybe cyanescens</name>
    <dbReference type="NCBI Taxonomy" id="93625"/>
    <lineage>
        <taxon>Eukaryota</taxon>
        <taxon>Fungi</taxon>
        <taxon>Dikarya</taxon>
        <taxon>Basidiomycota</taxon>
        <taxon>Agaricomycotina</taxon>
        <taxon>Agaricomycetes</taxon>
        <taxon>Agaricomycetidae</taxon>
        <taxon>Agaricales</taxon>
        <taxon>Agaricineae</taxon>
        <taxon>Strophariaceae</taxon>
        <taxon>Psilocybe</taxon>
    </lineage>
</organism>
<comment type="caution">
    <text evidence="1">The sequence shown here is derived from an EMBL/GenBank/DDBJ whole genome shotgun (WGS) entry which is preliminary data.</text>
</comment>
<sequence>MPTCTLPFEILLDFVNDTVDSCTLRLTRGNEDNFSNNATILLQPQDSISLVLNAGSTYQYTLKQKNRKGHVSVRVWKDVRITATDVFVRKKYAPSPELPILPSQGITIVCQTG</sequence>
<dbReference type="Proteomes" id="UP000283269">
    <property type="component" value="Unassembled WGS sequence"/>
</dbReference>
<dbReference type="EMBL" id="NHYD01002055">
    <property type="protein sequence ID" value="PPQ88661.1"/>
    <property type="molecule type" value="Genomic_DNA"/>
</dbReference>
<name>A0A409XD52_PSICY</name>
<reference evidence="1 2" key="1">
    <citation type="journal article" date="2018" name="Evol. Lett.">
        <title>Horizontal gene cluster transfer increased hallucinogenic mushroom diversity.</title>
        <authorList>
            <person name="Reynolds H.T."/>
            <person name="Vijayakumar V."/>
            <person name="Gluck-Thaler E."/>
            <person name="Korotkin H.B."/>
            <person name="Matheny P.B."/>
            <person name="Slot J.C."/>
        </authorList>
    </citation>
    <scope>NUCLEOTIDE SEQUENCE [LARGE SCALE GENOMIC DNA]</scope>
    <source>
        <strain evidence="1 2">2631</strain>
    </source>
</reference>
<evidence type="ECO:0000313" key="1">
    <source>
        <dbReference type="EMBL" id="PPQ88661.1"/>
    </source>
</evidence>
<evidence type="ECO:0000313" key="2">
    <source>
        <dbReference type="Proteomes" id="UP000283269"/>
    </source>
</evidence>
<keyword evidence="2" id="KW-1185">Reference proteome</keyword>
<dbReference type="AlphaFoldDB" id="A0A409XD52"/>
<gene>
    <name evidence="1" type="ORF">CVT25_010237</name>
</gene>
<dbReference type="InParanoid" id="A0A409XD52"/>